<sequence length="404" mass="42853">MSSRIAESSDRPARTARLSWERVRARRLRRHGLAAPLADAGPAGAAAAMCGAHAQVLSAAEMSIGLRTAGTTRVDVREALWTEHSLIKTFGPRGTVHLLPARDLPMWTGALSALPAGANPMPPDVRMTPEQTDRVVAAIAEALAGAELTADELTEAIAERAGAWAADPVVPAFQGMWPRWRQAVATAANRGALCFGPNRGRKVTYTAPARLLPGFRPAGGPEALAELVRRYLYAYGPATPQHFAQWLSAPRRWAAELFASLEGELQPVDADGVTGWVTAGDAEAGPGSEADPDAGARGVRLLPYFDAYAVGCHPRETVFPGRAAERALAGGQAGCFPVLLVDGVVAGVWHQRRSGRRIDITVEPLGELTSARMRELEAQAERIAEILQGVPRLTIGPVTVGPHA</sequence>
<dbReference type="AlphaFoldDB" id="A0A8J3RRN0"/>
<evidence type="ECO:0000313" key="2">
    <source>
        <dbReference type="Proteomes" id="UP000616724"/>
    </source>
</evidence>
<keyword evidence="2" id="KW-1185">Reference proteome</keyword>
<proteinExistence type="predicted"/>
<protein>
    <recommendedName>
        <fullName evidence="3">Winged helix DNA-binding domain-containing protein</fullName>
    </recommendedName>
</protein>
<dbReference type="Proteomes" id="UP000616724">
    <property type="component" value="Unassembled WGS sequence"/>
</dbReference>
<evidence type="ECO:0000313" key="1">
    <source>
        <dbReference type="EMBL" id="GIH79949.1"/>
    </source>
</evidence>
<dbReference type="Pfam" id="PF06224">
    <property type="entry name" value="AlkZ-like"/>
    <property type="match status" value="1"/>
</dbReference>
<dbReference type="PANTHER" id="PTHR38479:SF2">
    <property type="entry name" value="WINGED HELIX DNA-BINDING DOMAIN-CONTAINING PROTEIN"/>
    <property type="match status" value="1"/>
</dbReference>
<dbReference type="EMBL" id="BOOH01000053">
    <property type="protein sequence ID" value="GIH79949.1"/>
    <property type="molecule type" value="Genomic_DNA"/>
</dbReference>
<comment type="caution">
    <text evidence="1">The sequence shown here is derived from an EMBL/GenBank/DDBJ whole genome shotgun (WGS) entry which is preliminary data.</text>
</comment>
<name>A0A8J3RRN0_9ACTN</name>
<accession>A0A8J3RRN0</accession>
<dbReference type="InterPro" id="IPR009351">
    <property type="entry name" value="AlkZ-like"/>
</dbReference>
<gene>
    <name evidence="1" type="ORF">Plo01_63780</name>
</gene>
<dbReference type="PANTHER" id="PTHR38479">
    <property type="entry name" value="LMO0824 PROTEIN"/>
    <property type="match status" value="1"/>
</dbReference>
<evidence type="ECO:0008006" key="3">
    <source>
        <dbReference type="Google" id="ProtNLM"/>
    </source>
</evidence>
<dbReference type="RefSeq" id="WP_203894402.1">
    <property type="nucleotide sequence ID" value="NZ_BOOH01000053.1"/>
</dbReference>
<organism evidence="1 2">
    <name type="scientific">Planobispora longispora</name>
    <dbReference type="NCBI Taxonomy" id="28887"/>
    <lineage>
        <taxon>Bacteria</taxon>
        <taxon>Bacillati</taxon>
        <taxon>Actinomycetota</taxon>
        <taxon>Actinomycetes</taxon>
        <taxon>Streptosporangiales</taxon>
        <taxon>Streptosporangiaceae</taxon>
        <taxon>Planobispora</taxon>
    </lineage>
</organism>
<reference evidence="1 2" key="1">
    <citation type="submission" date="2021-01" db="EMBL/GenBank/DDBJ databases">
        <title>Whole genome shotgun sequence of Planobispora longispora NBRC 13918.</title>
        <authorList>
            <person name="Komaki H."/>
            <person name="Tamura T."/>
        </authorList>
    </citation>
    <scope>NUCLEOTIDE SEQUENCE [LARGE SCALE GENOMIC DNA]</scope>
    <source>
        <strain evidence="1 2">NBRC 13918</strain>
    </source>
</reference>